<evidence type="ECO:0000259" key="8">
    <source>
        <dbReference type="PROSITE" id="PS50030"/>
    </source>
</evidence>
<feature type="region of interest" description="Disordered" evidence="7">
    <location>
        <begin position="234"/>
        <end position="312"/>
    </location>
</feature>
<dbReference type="InterPro" id="IPR032350">
    <property type="entry name" value="Nbr1_FW"/>
</dbReference>
<evidence type="ECO:0000256" key="1">
    <source>
        <dbReference type="ARBA" id="ARBA00004419"/>
    </source>
</evidence>
<comment type="subcellular location">
    <subcellularLocation>
        <location evidence="1">Cytoplasmic vesicle</location>
        <location evidence="1">Autophagosome</location>
    </subcellularLocation>
</comment>
<dbReference type="SMART" id="SM00291">
    <property type="entry name" value="ZnF_ZZ"/>
    <property type="match status" value="1"/>
</dbReference>
<feature type="compositionally biased region" description="Basic and acidic residues" evidence="7">
    <location>
        <begin position="280"/>
        <end position="298"/>
    </location>
</feature>
<dbReference type="InterPro" id="IPR000270">
    <property type="entry name" value="PB1_dom"/>
</dbReference>
<evidence type="ECO:0000256" key="2">
    <source>
        <dbReference type="ARBA" id="ARBA00022723"/>
    </source>
</evidence>
<feature type="region of interest" description="Disordered" evidence="7">
    <location>
        <begin position="109"/>
        <end position="153"/>
    </location>
</feature>
<dbReference type="STRING" id="1088818.A0A2I0B2M9"/>
<dbReference type="InterPro" id="IPR013783">
    <property type="entry name" value="Ig-like_fold"/>
</dbReference>
<dbReference type="PROSITE" id="PS50135">
    <property type="entry name" value="ZF_ZZ_2"/>
    <property type="match status" value="1"/>
</dbReference>
<name>A0A2I0B2M9_9ASPA</name>
<evidence type="ECO:0000256" key="5">
    <source>
        <dbReference type="ARBA" id="ARBA00023329"/>
    </source>
</evidence>
<keyword evidence="11" id="KW-1185">Reference proteome</keyword>
<keyword evidence="4" id="KW-0862">Zinc</keyword>
<dbReference type="PANTHER" id="PTHR20930">
    <property type="entry name" value="OVARIAN CARCINOMA ANTIGEN CA125-RELATED"/>
    <property type="match status" value="1"/>
</dbReference>
<dbReference type="PANTHER" id="PTHR20930:SF0">
    <property type="entry name" value="PROTEIN ILRUN"/>
    <property type="match status" value="1"/>
</dbReference>
<gene>
    <name evidence="10" type="ORF">AXF42_Ash018270</name>
</gene>
<dbReference type="SUPFAM" id="SSF54277">
    <property type="entry name" value="CAD &amp; PB1 domains"/>
    <property type="match status" value="1"/>
</dbReference>
<keyword evidence="2" id="KW-0479">Metal-binding</keyword>
<keyword evidence="3 6" id="KW-0863">Zinc-finger</keyword>
<dbReference type="CDD" id="cd14947">
    <property type="entry name" value="NBR1_like"/>
    <property type="match status" value="1"/>
</dbReference>
<feature type="compositionally biased region" description="Low complexity" evidence="7">
    <location>
        <begin position="126"/>
        <end position="146"/>
    </location>
</feature>
<dbReference type="GO" id="GO:0005776">
    <property type="term" value="C:autophagosome"/>
    <property type="evidence" value="ECO:0007669"/>
    <property type="project" value="UniProtKB-SubCell"/>
</dbReference>
<feature type="compositionally biased region" description="Polar residues" evidence="7">
    <location>
        <begin position="299"/>
        <end position="312"/>
    </location>
</feature>
<feature type="compositionally biased region" description="Basic and acidic residues" evidence="7">
    <location>
        <begin position="256"/>
        <end position="265"/>
    </location>
</feature>
<dbReference type="AlphaFoldDB" id="A0A2I0B2M9"/>
<accession>A0A2I0B2M9</accession>
<dbReference type="EMBL" id="KZ451921">
    <property type="protein sequence ID" value="PKA62045.1"/>
    <property type="molecule type" value="Genomic_DNA"/>
</dbReference>
<dbReference type="Gene3D" id="3.30.60.90">
    <property type="match status" value="1"/>
</dbReference>
<dbReference type="Gene3D" id="3.10.20.90">
    <property type="entry name" value="Phosphatidylinositol 3-kinase Catalytic Subunit, Chain A, domain 1"/>
    <property type="match status" value="1"/>
</dbReference>
<feature type="domain" description="UBA" evidence="8">
    <location>
        <begin position="714"/>
        <end position="756"/>
    </location>
</feature>
<dbReference type="Pfam" id="PF00569">
    <property type="entry name" value="ZZ"/>
    <property type="match status" value="1"/>
</dbReference>
<reference evidence="10 11" key="1">
    <citation type="journal article" date="2017" name="Nature">
        <title>The Apostasia genome and the evolution of orchids.</title>
        <authorList>
            <person name="Zhang G.Q."/>
            <person name="Liu K.W."/>
            <person name="Li Z."/>
            <person name="Lohaus R."/>
            <person name="Hsiao Y.Y."/>
            <person name="Niu S.C."/>
            <person name="Wang J.Y."/>
            <person name="Lin Y.C."/>
            <person name="Xu Q."/>
            <person name="Chen L.J."/>
            <person name="Yoshida K."/>
            <person name="Fujiwara S."/>
            <person name="Wang Z.W."/>
            <person name="Zhang Y.Q."/>
            <person name="Mitsuda N."/>
            <person name="Wang M."/>
            <person name="Liu G.H."/>
            <person name="Pecoraro L."/>
            <person name="Huang H.X."/>
            <person name="Xiao X.J."/>
            <person name="Lin M."/>
            <person name="Wu X.Y."/>
            <person name="Wu W.L."/>
            <person name="Chen Y.Y."/>
            <person name="Chang S.B."/>
            <person name="Sakamoto S."/>
            <person name="Ohme-Takagi M."/>
            <person name="Yagi M."/>
            <person name="Zeng S.J."/>
            <person name="Shen C.Y."/>
            <person name="Yeh C.M."/>
            <person name="Luo Y.B."/>
            <person name="Tsai W.C."/>
            <person name="Van de Peer Y."/>
            <person name="Liu Z.J."/>
        </authorList>
    </citation>
    <scope>NUCLEOTIDE SEQUENCE [LARGE SCALE GENOMIC DNA]</scope>
    <source>
        <strain evidence="11">cv. Shenzhen</strain>
        <tissue evidence="10">Stem</tissue>
    </source>
</reference>
<dbReference type="InterPro" id="IPR056893">
    <property type="entry name" value="UBA_Nbr1_C"/>
</dbReference>
<evidence type="ECO:0000259" key="9">
    <source>
        <dbReference type="PROSITE" id="PS50135"/>
    </source>
</evidence>
<dbReference type="Pfam" id="PF00564">
    <property type="entry name" value="PB1"/>
    <property type="match status" value="1"/>
</dbReference>
<dbReference type="Pfam" id="PF24932">
    <property type="entry name" value="UBA_NBR1_C"/>
    <property type="match status" value="1"/>
</dbReference>
<evidence type="ECO:0000256" key="7">
    <source>
        <dbReference type="SAM" id="MobiDB-lite"/>
    </source>
</evidence>
<proteinExistence type="predicted"/>
<dbReference type="SMART" id="SM00666">
    <property type="entry name" value="PB1"/>
    <property type="match status" value="1"/>
</dbReference>
<dbReference type="InterPro" id="IPR015940">
    <property type="entry name" value="UBA"/>
</dbReference>
<keyword evidence="5" id="KW-0968">Cytoplasmic vesicle</keyword>
<dbReference type="Pfam" id="PF16158">
    <property type="entry name" value="N_BRCA1_IG"/>
    <property type="match status" value="1"/>
</dbReference>
<evidence type="ECO:0000256" key="6">
    <source>
        <dbReference type="PROSITE-ProRule" id="PRU00228"/>
    </source>
</evidence>
<feature type="domain" description="ZZ-type" evidence="9">
    <location>
        <begin position="381"/>
        <end position="431"/>
    </location>
</feature>
<dbReference type="Gene3D" id="1.10.8.10">
    <property type="entry name" value="DNA helicase RuvA subunit, C-terminal domain"/>
    <property type="match status" value="2"/>
</dbReference>
<dbReference type="PROSITE" id="PS50030">
    <property type="entry name" value="UBA"/>
    <property type="match status" value="1"/>
</dbReference>
<dbReference type="Proteomes" id="UP000236161">
    <property type="component" value="Unassembled WGS sequence"/>
</dbReference>
<dbReference type="InterPro" id="IPR000433">
    <property type="entry name" value="Znf_ZZ"/>
</dbReference>
<organism evidence="10 11">
    <name type="scientific">Apostasia shenzhenica</name>
    <dbReference type="NCBI Taxonomy" id="1088818"/>
    <lineage>
        <taxon>Eukaryota</taxon>
        <taxon>Viridiplantae</taxon>
        <taxon>Streptophyta</taxon>
        <taxon>Embryophyta</taxon>
        <taxon>Tracheophyta</taxon>
        <taxon>Spermatophyta</taxon>
        <taxon>Magnoliopsida</taxon>
        <taxon>Liliopsida</taxon>
        <taxon>Asparagales</taxon>
        <taxon>Orchidaceae</taxon>
        <taxon>Apostasioideae</taxon>
        <taxon>Apostasia</taxon>
    </lineage>
</organism>
<dbReference type="OrthoDB" id="661148at2759"/>
<protein>
    <submittedName>
        <fullName evidence="10">Uncharacterized protein</fullName>
    </submittedName>
</protein>
<feature type="region of interest" description="Disordered" evidence="7">
    <location>
        <begin position="656"/>
        <end position="675"/>
    </location>
</feature>
<dbReference type="Gene3D" id="2.60.40.10">
    <property type="entry name" value="Immunoglobulins"/>
    <property type="match status" value="1"/>
</dbReference>
<dbReference type="GO" id="GO:0008270">
    <property type="term" value="F:zinc ion binding"/>
    <property type="evidence" value="ECO:0007669"/>
    <property type="project" value="UniProtKB-KW"/>
</dbReference>
<feature type="compositionally biased region" description="Polar residues" evidence="7">
    <location>
        <begin position="238"/>
        <end position="254"/>
    </location>
</feature>
<evidence type="ECO:0000313" key="10">
    <source>
        <dbReference type="EMBL" id="PKA62045.1"/>
    </source>
</evidence>
<evidence type="ECO:0000256" key="4">
    <source>
        <dbReference type="ARBA" id="ARBA00022833"/>
    </source>
</evidence>
<evidence type="ECO:0000256" key="3">
    <source>
        <dbReference type="ARBA" id="ARBA00022771"/>
    </source>
</evidence>
<feature type="compositionally biased region" description="Low complexity" evidence="7">
    <location>
        <begin position="656"/>
        <end position="673"/>
    </location>
</feature>
<dbReference type="InterPro" id="IPR043145">
    <property type="entry name" value="Znf_ZZ_sf"/>
</dbReference>
<dbReference type="SUPFAM" id="SSF57850">
    <property type="entry name" value="RING/U-box"/>
    <property type="match status" value="1"/>
</dbReference>
<dbReference type="GO" id="GO:0031410">
    <property type="term" value="C:cytoplasmic vesicle"/>
    <property type="evidence" value="ECO:0007669"/>
    <property type="project" value="UniProtKB-KW"/>
</dbReference>
<sequence length="814" mass="90137">MASMSPFALLDLKNPREDEWDVVIKVKYVDALRRFKFHVQQQLITEYDMNKLRAKIASLFNFNPDALLVLTYTDEDGDIVVLENNDEFHDAVIQQKLNPLRINVELKSNSDENSASRPKVVNITDGNSESSPEVLSSNGSSVSGSEMPNRDGNKISQLANINNIVKEALKPVPEPIRGILTNVSHDVIQTASTAPFFTEILERFPKLVSSNVSQFSHDSSQRASDISNVSSPCVADINANNKPDISNDQKNPLSENIKRTPDGVDVKQSMGSSRSVAFDVNHDKSEQKEASDTLHGEKSTSAAEGSSMSPANQAGNCNFSTFPYFPQMLANDVSNMWPARFFPLASFTSQTGSASHSDARENTQCYGRHYGHRDRMSRTFHRGVTCDGCGMHPIIGPRYKSNVKENYDLCGTCFRDMGNATEYTRIDWSGFRFPKLMKEHCKHHYRSRHPSTCAFNNTTKTPRAKLESCYIQDVTVLDGTIMAPCTHFTKIWRMRNNGTLAWPFGTQLVWVRGDQFGDRCSADLEVDVIPNKMQIPVEGLAVGKELDIAVDLVAPSKPGHYISYWQMKSPFGQVFGELVWVIIQVDFPPPASAEGAHSQLNLNLPPESNSQIAPVIYDVVGEPSDQIPAMPNSENLVDELVKPDASDNLNWADFHTTAAPPSTSNIPASSSSSMDSPVPLIDIQASPPISYPTIDIPPPSILLPIPLHPASSLNEDNQVESAFLKELEEMGFKQTDLNKEVLRQNKYNLEQSVEDLCGFAEWDPLLEELQEMVTPLSLSLSGFGDRVLNRKLLEKNGGSIKRAVLDLIAGTKGD</sequence>
<evidence type="ECO:0000313" key="11">
    <source>
        <dbReference type="Proteomes" id="UP000236161"/>
    </source>
</evidence>
<dbReference type="CDD" id="cd14319">
    <property type="entry name" value="UBA_NBR1"/>
    <property type="match status" value="2"/>
</dbReference>